<keyword evidence="3" id="KW-0067">ATP-binding</keyword>
<keyword evidence="2" id="KW-0547">Nucleotide-binding</keyword>
<dbReference type="GeneID" id="110243947"/>
<evidence type="ECO:0000256" key="3">
    <source>
        <dbReference type="ARBA" id="ARBA00022840"/>
    </source>
</evidence>
<keyword evidence="6" id="KW-1185">Reference proteome</keyword>
<accession>A0A913XKI7</accession>
<organism evidence="5 6">
    <name type="scientific">Exaiptasia diaphana</name>
    <name type="common">Tropical sea anemone</name>
    <name type="synonym">Aiptasia pulchella</name>
    <dbReference type="NCBI Taxonomy" id="2652724"/>
    <lineage>
        <taxon>Eukaryota</taxon>
        <taxon>Metazoa</taxon>
        <taxon>Cnidaria</taxon>
        <taxon>Anthozoa</taxon>
        <taxon>Hexacorallia</taxon>
        <taxon>Actiniaria</taxon>
        <taxon>Aiptasiidae</taxon>
        <taxon>Exaiptasia</taxon>
    </lineage>
</organism>
<proteinExistence type="predicted"/>
<evidence type="ECO:0000256" key="2">
    <source>
        <dbReference type="ARBA" id="ARBA00022741"/>
    </source>
</evidence>
<dbReference type="KEGG" id="epa:110243947"/>
<dbReference type="PANTHER" id="PTHR12241">
    <property type="entry name" value="TUBULIN POLYGLUTAMYLASE"/>
    <property type="match status" value="1"/>
</dbReference>
<dbReference type="Gene3D" id="3.30.470.20">
    <property type="entry name" value="ATP-grasp fold, B domain"/>
    <property type="match status" value="1"/>
</dbReference>
<dbReference type="GO" id="GO:0000226">
    <property type="term" value="P:microtubule cytoskeleton organization"/>
    <property type="evidence" value="ECO:0007669"/>
    <property type="project" value="TreeGrafter"/>
</dbReference>
<keyword evidence="1" id="KW-0436">Ligase</keyword>
<reference evidence="5" key="1">
    <citation type="submission" date="2022-11" db="UniProtKB">
        <authorList>
            <consortium name="EnsemblMetazoa"/>
        </authorList>
    </citation>
    <scope>IDENTIFICATION</scope>
</reference>
<evidence type="ECO:0000256" key="1">
    <source>
        <dbReference type="ARBA" id="ARBA00022598"/>
    </source>
</evidence>
<dbReference type="PROSITE" id="PS51221">
    <property type="entry name" value="TTL"/>
    <property type="match status" value="1"/>
</dbReference>
<dbReference type="SUPFAM" id="SSF56059">
    <property type="entry name" value="Glutathione synthetase ATP-binding domain-like"/>
    <property type="match status" value="1"/>
</dbReference>
<dbReference type="Pfam" id="PF03133">
    <property type="entry name" value="TTL"/>
    <property type="match status" value="1"/>
</dbReference>
<feature type="region of interest" description="Disordered" evidence="4">
    <location>
        <begin position="99"/>
        <end position="121"/>
    </location>
</feature>
<dbReference type="EnsemblMetazoa" id="XM_021050105.2">
    <property type="protein sequence ID" value="XP_020905764.1"/>
    <property type="gene ID" value="LOC110243947"/>
</dbReference>
<dbReference type="Proteomes" id="UP000887567">
    <property type="component" value="Unplaced"/>
</dbReference>
<dbReference type="RefSeq" id="XP_020905764.1">
    <property type="nucleotide sequence ID" value="XM_021050105.2"/>
</dbReference>
<feature type="compositionally biased region" description="Low complexity" evidence="4">
    <location>
        <begin position="112"/>
        <end position="121"/>
    </location>
</feature>
<dbReference type="AlphaFoldDB" id="A0A913XKI7"/>
<dbReference type="OMA" id="FRMMARR"/>
<evidence type="ECO:0008006" key="7">
    <source>
        <dbReference type="Google" id="ProtNLM"/>
    </source>
</evidence>
<sequence length="641" mass="73560">MLLAAGYNNRVLSQNPNKTQIPSLLSNLYNNNVVYTKIVEGEKDTIKMDEGESDEKLSKAKSKAHCDTFEKASVEQCKTTQKIPISSLTKREKLCPFPKKKKIRSSKPTSYVPSVDTSRSKSSSDVVNMAIRKLRWKEFPLGRRSGCDIYWFGGAFEIPDNLPEKGLLNKYSGMSDATHKVELTKQLNRMKKLFPQEYSFYPKTWILPNEYPELIACVSKNPNSVYIVKPDIGSQGDGIFLLNNPYDVHFSPLLAKPCIVQRYVESPLLLEKFKFDLRIYVILKSIEPLEIYICREGMARFCTEPYSHPTTKNLHKSYMHLTNYSLNKFSSTYVQSEEHDKGSKRKLSCVFKQLEKNGEDIVKLWSDIDDIICRTIIAFVPNLKIDEDAAVLDKELKVKLKCFQILGFDILLDSDLKPVLLEVNSSPSLRIDHEEETVTGKVEYFVSVTDVEIKLPVITDTMRLAYHYRRRGDGDSISSPEEYGCLEQLYPKRASHFNYLRILERCLGLYKRFVGVRSVRKMGPTSFRMMARRCCLTEFNCTLAAMDILFINISRRFSACDNGRAALDFNAFVEMLLTISQRGLSIQGRQPIDNLRYILRHCEINLEKPKCRKQHLDKLPVSPLVRRPMKSTFSLPTSPAV</sequence>
<dbReference type="InterPro" id="IPR004344">
    <property type="entry name" value="TTL/TTLL_fam"/>
</dbReference>
<dbReference type="OrthoDB" id="202825at2759"/>
<dbReference type="GO" id="GO:0005524">
    <property type="term" value="F:ATP binding"/>
    <property type="evidence" value="ECO:0007669"/>
    <property type="project" value="UniProtKB-KW"/>
</dbReference>
<dbReference type="GO" id="GO:0036064">
    <property type="term" value="C:ciliary basal body"/>
    <property type="evidence" value="ECO:0007669"/>
    <property type="project" value="TreeGrafter"/>
</dbReference>
<evidence type="ECO:0000313" key="5">
    <source>
        <dbReference type="EnsemblMetazoa" id="XP_020905764.1"/>
    </source>
</evidence>
<name>A0A913XKI7_EXADI</name>
<protein>
    <recommendedName>
        <fullName evidence="7">Tubulin polyglutamylase TTLL11</fullName>
    </recommendedName>
</protein>
<dbReference type="GO" id="GO:0070740">
    <property type="term" value="F:tubulin-glutamic acid ligase activity"/>
    <property type="evidence" value="ECO:0007669"/>
    <property type="project" value="TreeGrafter"/>
</dbReference>
<dbReference type="PANTHER" id="PTHR12241:SF154">
    <property type="entry name" value="TUBULIN POLYGLUTAMYLASE TTLL11"/>
    <property type="match status" value="1"/>
</dbReference>
<evidence type="ECO:0000256" key="4">
    <source>
        <dbReference type="SAM" id="MobiDB-lite"/>
    </source>
</evidence>
<evidence type="ECO:0000313" key="6">
    <source>
        <dbReference type="Proteomes" id="UP000887567"/>
    </source>
</evidence>
<dbReference type="GO" id="GO:0015631">
    <property type="term" value="F:tubulin binding"/>
    <property type="evidence" value="ECO:0007669"/>
    <property type="project" value="TreeGrafter"/>
</dbReference>